<protein>
    <submittedName>
        <fullName evidence="5">Gamma-glutamyl cyclotransferase, AIG2-like</fullName>
    </submittedName>
</protein>
<feature type="binding site" evidence="3">
    <location>
        <position position="117"/>
    </location>
    <ligand>
        <name>substrate</name>
    </ligand>
</feature>
<dbReference type="PANTHER" id="PTHR12935">
    <property type="entry name" value="GAMMA-GLUTAMYLCYCLOTRANSFERASE"/>
    <property type="match status" value="1"/>
</dbReference>
<evidence type="ECO:0000313" key="6">
    <source>
        <dbReference type="Proteomes" id="UP000190286"/>
    </source>
</evidence>
<feature type="domain" description="Gamma-glutamylcyclotransferase AIG2-like" evidence="4">
    <location>
        <begin position="6"/>
        <end position="107"/>
    </location>
</feature>
<dbReference type="Pfam" id="PF06094">
    <property type="entry name" value="GGACT"/>
    <property type="match status" value="1"/>
</dbReference>
<dbReference type="GO" id="GO:0003839">
    <property type="term" value="F:gamma-glutamylcyclotransferase activity"/>
    <property type="evidence" value="ECO:0007669"/>
    <property type="project" value="InterPro"/>
</dbReference>
<dbReference type="GeneID" id="93338931"/>
<dbReference type="InterPro" id="IPR017939">
    <property type="entry name" value="G-Glutamylcylcotransferase"/>
</dbReference>
<name>A0A1T4XXN7_9FIRM</name>
<sequence length="161" mass="18221">MSKKEYFAYGSNLNFEQMAYRCPEATAVGIAKLDGYELAFRRGYLTILPKEGASVEGLIWSVTDHDESQLDCYEGYPTFYDKETMTVTDADGAPHEIMVYTMNAPYRDQLLPVSSRYNAVVMQGCLDAGISPQQFYDADEKYRKAYKARAAPVPKKHAPER</sequence>
<evidence type="ECO:0000256" key="1">
    <source>
        <dbReference type="ARBA" id="ARBA00023239"/>
    </source>
</evidence>
<gene>
    <name evidence="5" type="ORF">SAMN02745178_02496</name>
</gene>
<keyword evidence="1" id="KW-0456">Lyase</keyword>
<keyword evidence="5" id="KW-0808">Transferase</keyword>
<dbReference type="GO" id="GO:0016740">
    <property type="term" value="F:transferase activity"/>
    <property type="evidence" value="ECO:0007669"/>
    <property type="project" value="UniProtKB-KW"/>
</dbReference>
<dbReference type="PANTHER" id="PTHR12935:SF0">
    <property type="entry name" value="GAMMA-GLUTAMYLCYCLOTRANSFERASE"/>
    <property type="match status" value="1"/>
</dbReference>
<reference evidence="5 6" key="1">
    <citation type="submission" date="2017-02" db="EMBL/GenBank/DDBJ databases">
        <authorList>
            <person name="Peterson S.W."/>
        </authorList>
    </citation>
    <scope>NUCLEOTIDE SEQUENCE [LARGE SCALE GENOMIC DNA]</scope>
    <source>
        <strain evidence="5 6">ATCC 27749</strain>
    </source>
</reference>
<organism evidence="5 6">
    <name type="scientific">Gemmiger formicilis</name>
    <dbReference type="NCBI Taxonomy" id="745368"/>
    <lineage>
        <taxon>Bacteria</taxon>
        <taxon>Bacillati</taxon>
        <taxon>Bacillota</taxon>
        <taxon>Clostridia</taxon>
        <taxon>Eubacteriales</taxon>
        <taxon>Gemmiger</taxon>
    </lineage>
</organism>
<feature type="active site" description="Proton acceptor" evidence="2">
    <location>
        <position position="74"/>
    </location>
</feature>
<accession>A0A1T4XXN7</accession>
<dbReference type="Gene3D" id="3.10.490.10">
    <property type="entry name" value="Gamma-glutamyl cyclotransferase-like"/>
    <property type="match status" value="1"/>
</dbReference>
<dbReference type="RefSeq" id="WP_078785325.1">
    <property type="nucleotide sequence ID" value="NZ_FUYF01000021.1"/>
</dbReference>
<dbReference type="STRING" id="745368.SAMN02745178_02496"/>
<evidence type="ECO:0000256" key="2">
    <source>
        <dbReference type="PIRSR" id="PIRSR617939-1"/>
    </source>
</evidence>
<dbReference type="OrthoDB" id="158990at2"/>
<proteinExistence type="predicted"/>
<dbReference type="EMBL" id="FUYF01000021">
    <property type="protein sequence ID" value="SKA94306.1"/>
    <property type="molecule type" value="Genomic_DNA"/>
</dbReference>
<evidence type="ECO:0000256" key="3">
    <source>
        <dbReference type="PIRSR" id="PIRSR617939-2"/>
    </source>
</evidence>
<keyword evidence="6" id="KW-1185">Reference proteome</keyword>
<dbReference type="InterPro" id="IPR036568">
    <property type="entry name" value="GGCT-like_sf"/>
</dbReference>
<dbReference type="Proteomes" id="UP000190286">
    <property type="component" value="Unassembled WGS sequence"/>
</dbReference>
<feature type="binding site" evidence="3">
    <location>
        <begin position="6"/>
        <end position="11"/>
    </location>
    <ligand>
        <name>substrate</name>
    </ligand>
</feature>
<dbReference type="SUPFAM" id="SSF110857">
    <property type="entry name" value="Gamma-glutamyl cyclotransferase-like"/>
    <property type="match status" value="1"/>
</dbReference>
<evidence type="ECO:0000313" key="5">
    <source>
        <dbReference type="EMBL" id="SKA94306.1"/>
    </source>
</evidence>
<dbReference type="InterPro" id="IPR013024">
    <property type="entry name" value="GGCT-like"/>
</dbReference>
<dbReference type="InterPro" id="IPR009288">
    <property type="entry name" value="AIG2-like_dom"/>
</dbReference>
<dbReference type="CDD" id="cd06661">
    <property type="entry name" value="GGCT_like"/>
    <property type="match status" value="1"/>
</dbReference>
<evidence type="ECO:0000259" key="4">
    <source>
        <dbReference type="Pfam" id="PF06094"/>
    </source>
</evidence>
<dbReference type="AlphaFoldDB" id="A0A1T4XXN7"/>